<protein>
    <submittedName>
        <fullName evidence="1 2">Uncharacterized protein</fullName>
    </submittedName>
</protein>
<dbReference type="HOGENOM" id="CLU_1410101_0_0_1"/>
<evidence type="ECO:0000313" key="3">
    <source>
        <dbReference type="Proteomes" id="UP000002320"/>
    </source>
</evidence>
<organism>
    <name type="scientific">Culex quinquefasciatus</name>
    <name type="common">Southern house mosquito</name>
    <name type="synonym">Culex pungens</name>
    <dbReference type="NCBI Taxonomy" id="7176"/>
    <lineage>
        <taxon>Eukaryota</taxon>
        <taxon>Metazoa</taxon>
        <taxon>Ecdysozoa</taxon>
        <taxon>Arthropoda</taxon>
        <taxon>Hexapoda</taxon>
        <taxon>Insecta</taxon>
        <taxon>Pterygota</taxon>
        <taxon>Neoptera</taxon>
        <taxon>Endopterygota</taxon>
        <taxon>Diptera</taxon>
        <taxon>Nematocera</taxon>
        <taxon>Culicoidea</taxon>
        <taxon>Culicidae</taxon>
        <taxon>Culicinae</taxon>
        <taxon>Culicini</taxon>
        <taxon>Culex</taxon>
        <taxon>Culex</taxon>
    </lineage>
</organism>
<dbReference type="Proteomes" id="UP000002320">
    <property type="component" value="Unassembled WGS sequence"/>
</dbReference>
<dbReference type="VEuPathDB" id="VectorBase:CPIJ000783"/>
<dbReference type="AlphaFoldDB" id="B0W1K5"/>
<name>B0W1K5_CULQU</name>
<dbReference type="KEGG" id="cqu:CpipJ_CPIJ000783"/>
<keyword evidence="3" id="KW-1185">Reference proteome</keyword>
<evidence type="ECO:0000313" key="2">
    <source>
        <dbReference type="EnsemblMetazoa" id="CPIJ000783-PA"/>
    </source>
</evidence>
<sequence length="193" mass="21106">MMARLMATLVGGMESCIGGGSMDYVSIGCCTLAFGLYVNTLGAGFVYDDSLYHSAEQKRLVKVKVCHDNFDAAEQSCETPSRLTPSFEGFLPDFDIPGKIDVRRKSNNGQAAQPTSGHLFCGFLTDLMTTVADPLAVGRRNGRGTVFLHEKAQFRTNASQRMNGLAGRKWPFASRRFNLMAEFGRASMTGRIL</sequence>
<gene>
    <name evidence="2" type="primary">6031897</name>
    <name evidence="1" type="ORF">CpipJ_CPIJ000783</name>
</gene>
<evidence type="ECO:0000313" key="1">
    <source>
        <dbReference type="EMBL" id="EDS25803.1"/>
    </source>
</evidence>
<dbReference type="EMBL" id="DS231822">
    <property type="protein sequence ID" value="EDS25803.1"/>
    <property type="molecule type" value="Genomic_DNA"/>
</dbReference>
<dbReference type="EnsemblMetazoa" id="CPIJ000783-RA">
    <property type="protein sequence ID" value="CPIJ000783-PA"/>
    <property type="gene ID" value="CPIJ000783"/>
</dbReference>
<dbReference type="InParanoid" id="B0W1K5"/>
<reference evidence="1" key="1">
    <citation type="submission" date="2007-03" db="EMBL/GenBank/DDBJ databases">
        <title>Annotation of Culex pipiens quinquefasciatus.</title>
        <authorList>
            <consortium name="The Broad Institute Genome Sequencing Platform"/>
            <person name="Atkinson P.W."/>
            <person name="Hemingway J."/>
            <person name="Christensen B.M."/>
            <person name="Higgs S."/>
            <person name="Kodira C."/>
            <person name="Hannick L."/>
            <person name="Megy K."/>
            <person name="O'Leary S."/>
            <person name="Pearson M."/>
            <person name="Haas B.J."/>
            <person name="Mauceli E."/>
            <person name="Wortman J.R."/>
            <person name="Lee N.H."/>
            <person name="Guigo R."/>
            <person name="Stanke M."/>
            <person name="Alvarado L."/>
            <person name="Amedeo P."/>
            <person name="Antoine C.H."/>
            <person name="Arensburger P."/>
            <person name="Bidwell S.L."/>
            <person name="Crawford M."/>
            <person name="Camaro F."/>
            <person name="Devon K."/>
            <person name="Engels R."/>
            <person name="Hammond M."/>
            <person name="Howarth C."/>
            <person name="Koehrsen M."/>
            <person name="Lawson D."/>
            <person name="Montgomery P."/>
            <person name="Nene V."/>
            <person name="Nusbaum C."/>
            <person name="Puiu D."/>
            <person name="Romero-Severson J."/>
            <person name="Severson D.W."/>
            <person name="Shumway M."/>
            <person name="Sisk P."/>
            <person name="Stolte C."/>
            <person name="Zeng Q."/>
            <person name="Eisenstadt E."/>
            <person name="Fraser-Liggett C."/>
            <person name="Strausberg R."/>
            <person name="Galagan J."/>
            <person name="Birren B."/>
            <person name="Collins F.H."/>
        </authorList>
    </citation>
    <scope>NUCLEOTIDE SEQUENCE [LARGE SCALE GENOMIC DNA]</scope>
    <source>
        <strain evidence="1">JHB</strain>
    </source>
</reference>
<dbReference type="STRING" id="7176.B0W1K5"/>
<accession>B0W1K5</accession>
<reference evidence="2" key="2">
    <citation type="submission" date="2021-02" db="UniProtKB">
        <authorList>
            <consortium name="EnsemblMetazoa"/>
        </authorList>
    </citation>
    <scope>IDENTIFICATION</scope>
    <source>
        <strain evidence="2">JHB</strain>
    </source>
</reference>
<proteinExistence type="predicted"/>